<feature type="transmembrane region" description="Helical" evidence="1">
    <location>
        <begin position="259"/>
        <end position="277"/>
    </location>
</feature>
<reference evidence="2" key="1">
    <citation type="submission" date="2021-03" db="EMBL/GenBank/DDBJ databases">
        <title>The complete genome sequence of Acetobacter sp. TBRC 12339.</title>
        <authorList>
            <person name="Charoenyingcharoen P."/>
            <person name="Yukphan P."/>
        </authorList>
    </citation>
    <scope>NUCLEOTIDE SEQUENCE</scope>
    <source>
        <strain evidence="2">TBRC 12339</strain>
    </source>
</reference>
<comment type="caution">
    <text evidence="2">The sequence shown here is derived from an EMBL/GenBank/DDBJ whole genome shotgun (WGS) entry which is preliminary data.</text>
</comment>
<evidence type="ECO:0000313" key="2">
    <source>
        <dbReference type="EMBL" id="MBO1326113.1"/>
    </source>
</evidence>
<dbReference type="RefSeq" id="WP_207846791.1">
    <property type="nucleotide sequence ID" value="NZ_JAFVMH010000007.1"/>
</dbReference>
<dbReference type="AlphaFoldDB" id="A0A939HKJ1"/>
<feature type="transmembrane region" description="Helical" evidence="1">
    <location>
        <begin position="387"/>
        <end position="408"/>
    </location>
</feature>
<dbReference type="GO" id="GO:0005886">
    <property type="term" value="C:plasma membrane"/>
    <property type="evidence" value="ECO:0007669"/>
    <property type="project" value="TreeGrafter"/>
</dbReference>
<keyword evidence="1" id="KW-0812">Transmembrane</keyword>
<feature type="transmembrane region" description="Helical" evidence="1">
    <location>
        <begin position="361"/>
        <end position="381"/>
    </location>
</feature>
<feature type="transmembrane region" description="Helical" evidence="1">
    <location>
        <begin position="415"/>
        <end position="432"/>
    </location>
</feature>
<feature type="transmembrane region" description="Helical" evidence="1">
    <location>
        <begin position="284"/>
        <end position="302"/>
    </location>
</feature>
<keyword evidence="3" id="KW-1185">Reference proteome</keyword>
<proteinExistence type="predicted"/>
<sequence length="458" mass="49395">MSNVKKIPYELAGQNAFQRAVVEFCVVFFDRYMPDPFAIALLLTFVTAALAMGFAPHGTPADILGAWYGGAFKIVAFAFQMMLILVTGHAVAAAAPMKRLLSRMVSWVRTPAQAVLMIYVLVGASTWLNWGLGLVVGAFVAREIARHMRVDYAWLVACGYSAWWICNSGLSSSIALSQASHGNPMNIVEQMTGQMVPLRATLFSAFTLVPTAITVIVSALVFPRFCPAPGQSVYLDRHEDEQPRTAPPARWSPRLAAEYSPVLSVLIALFALAALVLHWRDKGFGFDIDSLILTFLIVGLLLQKRPIAYVNAVREAIAQTGPILLQFPFYGGIMGIMTATGLAGVISLFFVHVASAHTLPFWSFVSSLLITFLVPSAGGHWAVQGPFVVPAALSLHASIPHVIMGVAIAENVANMLQPFWAVPIVAIAGIGIQRVMAFTSVTFVISLVACSVCVFLLG</sequence>
<feature type="transmembrane region" description="Helical" evidence="1">
    <location>
        <begin position="116"/>
        <end position="140"/>
    </location>
</feature>
<dbReference type="Pfam" id="PF02667">
    <property type="entry name" value="SCFA_trans"/>
    <property type="match status" value="1"/>
</dbReference>
<feature type="transmembrane region" description="Helical" evidence="1">
    <location>
        <begin position="329"/>
        <end position="354"/>
    </location>
</feature>
<feature type="transmembrane region" description="Helical" evidence="1">
    <location>
        <begin position="152"/>
        <end position="176"/>
    </location>
</feature>
<keyword evidence="1" id="KW-0472">Membrane</keyword>
<feature type="transmembrane region" description="Helical" evidence="1">
    <location>
        <begin position="438"/>
        <end position="457"/>
    </location>
</feature>
<accession>A0A939HKJ1</accession>
<name>A0A939HKJ1_9PROT</name>
<evidence type="ECO:0000313" key="3">
    <source>
        <dbReference type="Proteomes" id="UP000664073"/>
    </source>
</evidence>
<evidence type="ECO:0000256" key="1">
    <source>
        <dbReference type="SAM" id="Phobius"/>
    </source>
</evidence>
<dbReference type="Proteomes" id="UP000664073">
    <property type="component" value="Unassembled WGS sequence"/>
</dbReference>
<feature type="transmembrane region" description="Helical" evidence="1">
    <location>
        <begin position="74"/>
        <end position="95"/>
    </location>
</feature>
<dbReference type="PANTHER" id="PTHR41983:SF2">
    <property type="entry name" value="SHORT-CHAIN FATTY ACID TRANSPORTER-RELATED"/>
    <property type="match status" value="1"/>
</dbReference>
<dbReference type="InterPro" id="IPR006160">
    <property type="entry name" value="SCFA_transpt_AtoE"/>
</dbReference>
<organism evidence="2 3">
    <name type="scientific">Acetobacter garciniae</name>
    <dbReference type="NCBI Taxonomy" id="2817435"/>
    <lineage>
        <taxon>Bacteria</taxon>
        <taxon>Pseudomonadati</taxon>
        <taxon>Pseudomonadota</taxon>
        <taxon>Alphaproteobacteria</taxon>
        <taxon>Acetobacterales</taxon>
        <taxon>Acetobacteraceae</taxon>
        <taxon>Acetobacter</taxon>
    </lineage>
</organism>
<dbReference type="EMBL" id="JAFVMH010000007">
    <property type="protein sequence ID" value="MBO1326113.1"/>
    <property type="molecule type" value="Genomic_DNA"/>
</dbReference>
<keyword evidence="1" id="KW-1133">Transmembrane helix</keyword>
<gene>
    <name evidence="2" type="ORF">J2D77_13230</name>
</gene>
<dbReference type="PANTHER" id="PTHR41983">
    <property type="entry name" value="SHORT-CHAIN FATTY ACID TRANSPORTER-RELATED"/>
    <property type="match status" value="1"/>
</dbReference>
<protein>
    <submittedName>
        <fullName evidence="2">Short-chain fatty acid transporter</fullName>
    </submittedName>
</protein>
<feature type="transmembrane region" description="Helical" evidence="1">
    <location>
        <begin position="37"/>
        <end position="54"/>
    </location>
</feature>
<feature type="transmembrane region" description="Helical" evidence="1">
    <location>
        <begin position="196"/>
        <end position="222"/>
    </location>
</feature>